<dbReference type="EMBL" id="ML738587">
    <property type="protein sequence ID" value="KAE8167922.1"/>
    <property type="molecule type" value="Genomic_DNA"/>
</dbReference>
<evidence type="ECO:0000256" key="4">
    <source>
        <dbReference type="ARBA" id="ARBA00023136"/>
    </source>
</evidence>
<evidence type="ECO:0000256" key="1">
    <source>
        <dbReference type="ARBA" id="ARBA00004141"/>
    </source>
</evidence>
<feature type="transmembrane region" description="Helical" evidence="5">
    <location>
        <begin position="336"/>
        <end position="360"/>
    </location>
</feature>
<gene>
    <name evidence="7" type="ORF">BDV40DRAFT_284417</name>
</gene>
<evidence type="ECO:0000313" key="7">
    <source>
        <dbReference type="EMBL" id="KAE8167922.1"/>
    </source>
</evidence>
<evidence type="ECO:0000256" key="5">
    <source>
        <dbReference type="SAM" id="Phobius"/>
    </source>
</evidence>
<feature type="transmembrane region" description="Helical" evidence="5">
    <location>
        <begin position="80"/>
        <end position="98"/>
    </location>
</feature>
<sequence length="489" mass="53165">MRWRRPHILWLLPLVLIFKMALAGLAVPRINLMMSLICRDYVAGRTLKDPNFIPWPFAIGEHNPPCRIPIIQSKTAQLQLYINLTSGIFSALVSPWLGLLSDRHGRTQMIALGALGAVFDTAIALIVVSYPQQMSVNILLVGAAMDGLGGSFTATQALIYSYASDCTPPHRRSVTFGLLQSAQFCGIALGPSGAAYLINNMGGISLVYTIGLLFHVIFCLVIYSIVPESLSKERQQAARDQHRAKRAESDPSNATCFSWKALNPINLIAPLSILLPAVGEPSILFPNHQGANTSLRRNIILLATMDTVLFGVVTGTSQVIIIYAEYMFDWGNVESSFYVSIVNAVRALVLLLVLPIISWFFRTPSDKDDTVLGCDILDITLIRLSIVCDFVGYIGYAFSKYSFMVICSGAIASLGSMGVSTLHSSLTKHVSHQRIGHLLGAMGLLHALARILASTLFNLIYSLLVQPYAAAEGSLNDTSIILLVLAAVV</sequence>
<evidence type="ECO:0000256" key="2">
    <source>
        <dbReference type="ARBA" id="ARBA00022692"/>
    </source>
</evidence>
<feature type="transmembrane region" description="Helical" evidence="5">
    <location>
        <begin position="110"/>
        <end position="130"/>
    </location>
</feature>
<dbReference type="InterPro" id="IPR011701">
    <property type="entry name" value="MFS"/>
</dbReference>
<dbReference type="SUPFAM" id="SSF103473">
    <property type="entry name" value="MFS general substrate transporter"/>
    <property type="match status" value="1"/>
</dbReference>
<dbReference type="GO" id="GO:0022857">
    <property type="term" value="F:transmembrane transporter activity"/>
    <property type="evidence" value="ECO:0007669"/>
    <property type="project" value="InterPro"/>
</dbReference>
<keyword evidence="4 5" id="KW-0472">Membrane</keyword>
<keyword evidence="6" id="KW-0732">Signal</keyword>
<feature type="chain" id="PRO_5024889463" evidence="6">
    <location>
        <begin position="24"/>
        <end position="489"/>
    </location>
</feature>
<protein>
    <submittedName>
        <fullName evidence="7">Putative MFS transporter</fullName>
    </submittedName>
</protein>
<dbReference type="AlphaFoldDB" id="A0A5N6VAE8"/>
<keyword evidence="8" id="KW-1185">Reference proteome</keyword>
<dbReference type="Pfam" id="PF07690">
    <property type="entry name" value="MFS_1"/>
    <property type="match status" value="1"/>
</dbReference>
<feature type="signal peptide" evidence="6">
    <location>
        <begin position="1"/>
        <end position="23"/>
    </location>
</feature>
<evidence type="ECO:0000256" key="6">
    <source>
        <dbReference type="SAM" id="SignalP"/>
    </source>
</evidence>
<dbReference type="Gene3D" id="1.20.1250.20">
    <property type="entry name" value="MFS general substrate transporter like domains"/>
    <property type="match status" value="1"/>
</dbReference>
<accession>A0A5N6VAE8</accession>
<evidence type="ECO:0000256" key="3">
    <source>
        <dbReference type="ARBA" id="ARBA00022989"/>
    </source>
</evidence>
<name>A0A5N6VAE8_ASPTM</name>
<feature type="transmembrane region" description="Helical" evidence="5">
    <location>
        <begin position="401"/>
        <end position="426"/>
    </location>
</feature>
<feature type="transmembrane region" description="Helical" evidence="5">
    <location>
        <begin position="204"/>
        <end position="226"/>
    </location>
</feature>
<dbReference type="PANTHER" id="PTHR23507">
    <property type="entry name" value="ZGC:174356"/>
    <property type="match status" value="1"/>
</dbReference>
<feature type="transmembrane region" description="Helical" evidence="5">
    <location>
        <begin position="136"/>
        <end position="162"/>
    </location>
</feature>
<feature type="transmembrane region" description="Helical" evidence="5">
    <location>
        <begin position="299"/>
        <end position="324"/>
    </location>
</feature>
<keyword evidence="2 5" id="KW-0812">Transmembrane</keyword>
<dbReference type="OrthoDB" id="3026777at2759"/>
<comment type="subcellular location">
    <subcellularLocation>
        <location evidence="1">Membrane</location>
        <topology evidence="1">Multi-pass membrane protein</topology>
    </subcellularLocation>
</comment>
<organism evidence="7 8">
    <name type="scientific">Aspergillus tamarii</name>
    <dbReference type="NCBI Taxonomy" id="41984"/>
    <lineage>
        <taxon>Eukaryota</taxon>
        <taxon>Fungi</taxon>
        <taxon>Dikarya</taxon>
        <taxon>Ascomycota</taxon>
        <taxon>Pezizomycotina</taxon>
        <taxon>Eurotiomycetes</taxon>
        <taxon>Eurotiomycetidae</taxon>
        <taxon>Eurotiales</taxon>
        <taxon>Aspergillaceae</taxon>
        <taxon>Aspergillus</taxon>
        <taxon>Aspergillus subgen. Circumdati</taxon>
    </lineage>
</organism>
<feature type="transmembrane region" description="Helical" evidence="5">
    <location>
        <begin position="438"/>
        <end position="461"/>
    </location>
</feature>
<dbReference type="PANTHER" id="PTHR23507:SF40">
    <property type="entry name" value="TETRACYCLINE-EFFLUX TRANSPORTER"/>
    <property type="match status" value="1"/>
</dbReference>
<keyword evidence="3 5" id="KW-1133">Transmembrane helix</keyword>
<dbReference type="Proteomes" id="UP000326950">
    <property type="component" value="Unassembled WGS sequence"/>
</dbReference>
<feature type="transmembrane region" description="Helical" evidence="5">
    <location>
        <begin position="174"/>
        <end position="198"/>
    </location>
</feature>
<dbReference type="InterPro" id="IPR036259">
    <property type="entry name" value="MFS_trans_sf"/>
</dbReference>
<evidence type="ECO:0000313" key="8">
    <source>
        <dbReference type="Proteomes" id="UP000326950"/>
    </source>
</evidence>
<reference evidence="7 8" key="1">
    <citation type="submission" date="2019-04" db="EMBL/GenBank/DDBJ databases">
        <title>Friends and foes A comparative genomics study of 23 Aspergillus species from section Flavi.</title>
        <authorList>
            <consortium name="DOE Joint Genome Institute"/>
            <person name="Kjaerbolling I."/>
            <person name="Vesth T."/>
            <person name="Frisvad J.C."/>
            <person name="Nybo J.L."/>
            <person name="Theobald S."/>
            <person name="Kildgaard S."/>
            <person name="Isbrandt T."/>
            <person name="Kuo A."/>
            <person name="Sato A."/>
            <person name="Lyhne E.K."/>
            <person name="Kogle M.E."/>
            <person name="Wiebenga A."/>
            <person name="Kun R.S."/>
            <person name="Lubbers R.J."/>
            <person name="Makela M.R."/>
            <person name="Barry K."/>
            <person name="Chovatia M."/>
            <person name="Clum A."/>
            <person name="Daum C."/>
            <person name="Haridas S."/>
            <person name="He G."/>
            <person name="LaButti K."/>
            <person name="Lipzen A."/>
            <person name="Mondo S."/>
            <person name="Riley R."/>
            <person name="Salamov A."/>
            <person name="Simmons B.A."/>
            <person name="Magnuson J.K."/>
            <person name="Henrissat B."/>
            <person name="Mortensen U.H."/>
            <person name="Larsen T.O."/>
            <person name="Devries R.P."/>
            <person name="Grigoriev I.V."/>
            <person name="Machida M."/>
            <person name="Baker S.E."/>
            <person name="Andersen M.R."/>
        </authorList>
    </citation>
    <scope>NUCLEOTIDE SEQUENCE [LARGE SCALE GENOMIC DNA]</scope>
    <source>
        <strain evidence="7 8">CBS 117626</strain>
    </source>
</reference>
<dbReference type="GO" id="GO:0016020">
    <property type="term" value="C:membrane"/>
    <property type="evidence" value="ECO:0007669"/>
    <property type="project" value="UniProtKB-SubCell"/>
</dbReference>
<proteinExistence type="predicted"/>